<dbReference type="SUPFAM" id="SSF51445">
    <property type="entry name" value="(Trans)glycosidases"/>
    <property type="match status" value="1"/>
</dbReference>
<feature type="active site" description="Proton donor" evidence="4">
    <location>
        <position position="145"/>
    </location>
</feature>
<dbReference type="InterPro" id="IPR017853">
    <property type="entry name" value="GH"/>
</dbReference>
<organism evidence="7 8">
    <name type="scientific">Calocera cornea HHB12733</name>
    <dbReference type="NCBI Taxonomy" id="1353952"/>
    <lineage>
        <taxon>Eukaryota</taxon>
        <taxon>Fungi</taxon>
        <taxon>Dikarya</taxon>
        <taxon>Basidiomycota</taxon>
        <taxon>Agaricomycotina</taxon>
        <taxon>Dacrymycetes</taxon>
        <taxon>Dacrymycetales</taxon>
        <taxon>Dacrymycetaceae</taxon>
        <taxon>Calocera</taxon>
    </lineage>
</organism>
<evidence type="ECO:0000313" key="8">
    <source>
        <dbReference type="Proteomes" id="UP000076842"/>
    </source>
</evidence>
<gene>
    <name evidence="7" type="ORF">CALCODRAFT_552549</name>
</gene>
<keyword evidence="5" id="KW-0732">Signal</keyword>
<dbReference type="AlphaFoldDB" id="A0A165JZJ2"/>
<dbReference type="OrthoDB" id="428177at2759"/>
<feature type="active site" description="Nucleophile" evidence="4">
    <location>
        <position position="253"/>
    </location>
</feature>
<keyword evidence="8" id="KW-1185">Reference proteome</keyword>
<sequence>MLFLSFILALFSAASPVHRIGPNRRYNPAEYGLPENSMIINDISMGFLPQFETGQTIEQLNNALPYPMSIVGDYISISAEDMSLPQYQQQQANLLALYPRPVYMATIMPVDGLYAFDSSQADAVSYAMNDLNNQGFTVWIRFAYEMNGCPAWNAWGCDPAGFKQAWEIMTTSLRANAPGCYMMWSPNIDAASNSTYPGNYAQYYPGDAQVDLTGLSLYWFGYQQHENTLPTTDFFINSVTPFYDQNKPFIVAETGAAYHYELDTDTPAPGGATEYDIKTQWFDQLFGTYTKTQFPLYVGAVWFNYDKDENRNGTMQTIDYRALLGNPDVQTAAYHLDAPY</sequence>
<accession>A0A165JZJ2</accession>
<comment type="similarity">
    <text evidence="1 4">Belongs to the glycosyl hydrolase 26 family.</text>
</comment>
<protein>
    <submittedName>
        <fullName evidence="7">Glycoside hydrolase family 26 protein</fullName>
    </submittedName>
</protein>
<evidence type="ECO:0000256" key="1">
    <source>
        <dbReference type="ARBA" id="ARBA00007754"/>
    </source>
</evidence>
<dbReference type="PANTHER" id="PTHR40079:SF6">
    <property type="entry name" value="GH26 DOMAIN-CONTAINING PROTEIN"/>
    <property type="match status" value="1"/>
</dbReference>
<evidence type="ECO:0000256" key="4">
    <source>
        <dbReference type="PROSITE-ProRule" id="PRU01100"/>
    </source>
</evidence>
<evidence type="ECO:0000313" key="7">
    <source>
        <dbReference type="EMBL" id="KZT62472.1"/>
    </source>
</evidence>
<dbReference type="Gene3D" id="3.20.20.80">
    <property type="entry name" value="Glycosidases"/>
    <property type="match status" value="1"/>
</dbReference>
<dbReference type="GO" id="GO:0006080">
    <property type="term" value="P:substituted mannan metabolic process"/>
    <property type="evidence" value="ECO:0007669"/>
    <property type="project" value="InterPro"/>
</dbReference>
<dbReference type="GO" id="GO:0016985">
    <property type="term" value="F:mannan endo-1,4-beta-mannosidase activity"/>
    <property type="evidence" value="ECO:0007669"/>
    <property type="project" value="InterPro"/>
</dbReference>
<evidence type="ECO:0000256" key="2">
    <source>
        <dbReference type="ARBA" id="ARBA00022801"/>
    </source>
</evidence>
<dbReference type="Proteomes" id="UP000076842">
    <property type="component" value="Unassembled WGS sequence"/>
</dbReference>
<dbReference type="Pfam" id="PF02156">
    <property type="entry name" value="Glyco_hydro_26"/>
    <property type="match status" value="1"/>
</dbReference>
<feature type="signal peptide" evidence="5">
    <location>
        <begin position="1"/>
        <end position="19"/>
    </location>
</feature>
<dbReference type="InterPro" id="IPR000805">
    <property type="entry name" value="Glyco_hydro_26"/>
</dbReference>
<evidence type="ECO:0000256" key="3">
    <source>
        <dbReference type="ARBA" id="ARBA00023295"/>
    </source>
</evidence>
<feature type="chain" id="PRO_5007860421" evidence="5">
    <location>
        <begin position="20"/>
        <end position="340"/>
    </location>
</feature>
<evidence type="ECO:0000259" key="6">
    <source>
        <dbReference type="PROSITE" id="PS51764"/>
    </source>
</evidence>
<dbReference type="InterPro" id="IPR022790">
    <property type="entry name" value="GH26_dom"/>
</dbReference>
<evidence type="ECO:0000256" key="5">
    <source>
        <dbReference type="SAM" id="SignalP"/>
    </source>
</evidence>
<name>A0A165JZJ2_9BASI</name>
<reference evidence="7 8" key="1">
    <citation type="journal article" date="2016" name="Mol. Biol. Evol.">
        <title>Comparative Genomics of Early-Diverging Mushroom-Forming Fungi Provides Insights into the Origins of Lignocellulose Decay Capabilities.</title>
        <authorList>
            <person name="Nagy L.G."/>
            <person name="Riley R."/>
            <person name="Tritt A."/>
            <person name="Adam C."/>
            <person name="Daum C."/>
            <person name="Floudas D."/>
            <person name="Sun H."/>
            <person name="Yadav J.S."/>
            <person name="Pangilinan J."/>
            <person name="Larsson K.H."/>
            <person name="Matsuura K."/>
            <person name="Barry K."/>
            <person name="Labutti K."/>
            <person name="Kuo R."/>
            <person name="Ohm R.A."/>
            <person name="Bhattacharya S.S."/>
            <person name="Shirouzu T."/>
            <person name="Yoshinaga Y."/>
            <person name="Martin F.M."/>
            <person name="Grigoriev I.V."/>
            <person name="Hibbett D.S."/>
        </authorList>
    </citation>
    <scope>NUCLEOTIDE SEQUENCE [LARGE SCALE GENOMIC DNA]</scope>
    <source>
        <strain evidence="7 8">HHB12733</strain>
    </source>
</reference>
<keyword evidence="2 4" id="KW-0378">Hydrolase</keyword>
<dbReference type="PROSITE" id="PS51764">
    <property type="entry name" value="GH26"/>
    <property type="match status" value="1"/>
</dbReference>
<dbReference type="InParanoid" id="A0A165JZJ2"/>
<proteinExistence type="inferred from homology"/>
<feature type="domain" description="GH26" evidence="6">
    <location>
        <begin position="12"/>
        <end position="333"/>
    </location>
</feature>
<dbReference type="PANTHER" id="PTHR40079">
    <property type="entry name" value="MANNAN ENDO-1,4-BETA-MANNOSIDASE E-RELATED"/>
    <property type="match status" value="1"/>
</dbReference>
<dbReference type="EMBL" id="KV423916">
    <property type="protein sequence ID" value="KZT62472.1"/>
    <property type="molecule type" value="Genomic_DNA"/>
</dbReference>
<keyword evidence="3 4" id="KW-0326">Glycosidase</keyword>